<dbReference type="InterPro" id="IPR005158">
    <property type="entry name" value="BTAD"/>
</dbReference>
<proteinExistence type="predicted"/>
<evidence type="ECO:0000259" key="2">
    <source>
        <dbReference type="SMART" id="SM01043"/>
    </source>
</evidence>
<feature type="region of interest" description="Disordered" evidence="1">
    <location>
        <begin position="25"/>
        <end position="49"/>
    </location>
</feature>
<dbReference type="Gene3D" id="1.10.10.10">
    <property type="entry name" value="Winged helix-like DNA-binding domain superfamily/Winged helix DNA-binding domain"/>
    <property type="match status" value="1"/>
</dbReference>
<dbReference type="InterPro" id="IPR011990">
    <property type="entry name" value="TPR-like_helical_dom_sf"/>
</dbReference>
<dbReference type="SMART" id="SM01043">
    <property type="entry name" value="BTAD"/>
    <property type="match status" value="1"/>
</dbReference>
<reference evidence="4" key="1">
    <citation type="journal article" date="2019" name="Int. J. Syst. Evol. Microbiol.">
        <title>The Global Catalogue of Microorganisms (GCM) 10K type strain sequencing project: providing services to taxonomists for standard genome sequencing and annotation.</title>
        <authorList>
            <consortium name="The Broad Institute Genomics Platform"/>
            <consortium name="The Broad Institute Genome Sequencing Center for Infectious Disease"/>
            <person name="Wu L."/>
            <person name="Ma J."/>
        </authorList>
    </citation>
    <scope>NUCLEOTIDE SEQUENCE [LARGE SCALE GENOMIC DNA]</scope>
    <source>
        <strain evidence="4">JCM 32148</strain>
    </source>
</reference>
<evidence type="ECO:0000313" key="3">
    <source>
        <dbReference type="EMBL" id="MFD0783899.1"/>
    </source>
</evidence>
<gene>
    <name evidence="3" type="ORF">ACFQZ8_08225</name>
</gene>
<feature type="domain" description="Bacterial transcriptional activator" evidence="2">
    <location>
        <begin position="158"/>
        <end position="286"/>
    </location>
</feature>
<evidence type="ECO:0000256" key="1">
    <source>
        <dbReference type="SAM" id="MobiDB-lite"/>
    </source>
</evidence>
<dbReference type="Pfam" id="PF03704">
    <property type="entry name" value="BTAD"/>
    <property type="match status" value="1"/>
</dbReference>
<dbReference type="PANTHER" id="PTHR35807">
    <property type="entry name" value="TRANSCRIPTIONAL REGULATOR REDD-RELATED"/>
    <property type="match status" value="1"/>
</dbReference>
<sequence>MCVLDSVAAVDLLIVIAHVDPPPLEPSSPIPSPGHAAPPRQLPRQTARQQFLPRPAAADRRLELRVLGEPALLIDGEPLNVRRGAAVQVLVLLATHPDGADTRQLTDAIWPGLPRRSLSGRLYTTLSELRGSIRAACGLNLIDHADDRYRLNPSHLDVDLWRLYAAAQHAATAVTDTTSARQAVIDTYTGDLAAGRTWPWLDPIRETIRRHIIDAYVALAATASGPRHALDLLQGAIRIDPYNAELHTRTMNALTALGEHDAAAQLHEGYIRRLIEAGLDPVDDARAGDAGLNGAAVTS</sequence>
<dbReference type="EMBL" id="JBHTHM010000258">
    <property type="protein sequence ID" value="MFD0783899.1"/>
    <property type="molecule type" value="Genomic_DNA"/>
</dbReference>
<protein>
    <submittedName>
        <fullName evidence="3">BTAD domain-containing putative transcriptional regulator</fullName>
    </submittedName>
</protein>
<accession>A0ABW2ZZU5</accession>
<dbReference type="SUPFAM" id="SSF48452">
    <property type="entry name" value="TPR-like"/>
    <property type="match status" value="1"/>
</dbReference>
<dbReference type="Proteomes" id="UP001597053">
    <property type="component" value="Unassembled WGS sequence"/>
</dbReference>
<dbReference type="InterPro" id="IPR051677">
    <property type="entry name" value="AfsR-DnrI-RedD_regulator"/>
</dbReference>
<name>A0ABW2ZZU5_9ACTN</name>
<dbReference type="InterPro" id="IPR036388">
    <property type="entry name" value="WH-like_DNA-bd_sf"/>
</dbReference>
<keyword evidence="4" id="KW-1185">Reference proteome</keyword>
<comment type="caution">
    <text evidence="3">The sequence shown here is derived from an EMBL/GenBank/DDBJ whole genome shotgun (WGS) entry which is preliminary data.</text>
</comment>
<organism evidence="3 4">
    <name type="scientific">Micromonospora azadirachtae</name>
    <dbReference type="NCBI Taxonomy" id="1970735"/>
    <lineage>
        <taxon>Bacteria</taxon>
        <taxon>Bacillati</taxon>
        <taxon>Actinomycetota</taxon>
        <taxon>Actinomycetes</taxon>
        <taxon>Micromonosporales</taxon>
        <taxon>Micromonosporaceae</taxon>
        <taxon>Micromonospora</taxon>
    </lineage>
</organism>
<dbReference type="Gene3D" id="1.25.40.10">
    <property type="entry name" value="Tetratricopeptide repeat domain"/>
    <property type="match status" value="1"/>
</dbReference>
<evidence type="ECO:0000313" key="4">
    <source>
        <dbReference type="Proteomes" id="UP001597053"/>
    </source>
</evidence>